<evidence type="ECO:0000256" key="1">
    <source>
        <dbReference type="ARBA" id="ARBA00001911"/>
    </source>
</evidence>
<dbReference type="PIRSF" id="PIRSF001455">
    <property type="entry name" value="DHQ_synth"/>
    <property type="match status" value="1"/>
</dbReference>
<protein>
    <recommendedName>
        <fullName evidence="10">3-dehydroquinate synthase</fullName>
        <ecNumber evidence="10">4.2.3.4</ecNumber>
    </recommendedName>
</protein>
<evidence type="ECO:0000256" key="6">
    <source>
        <dbReference type="ARBA" id="ARBA00022833"/>
    </source>
</evidence>
<evidence type="ECO:0000256" key="8">
    <source>
        <dbReference type="ARBA" id="ARBA00023239"/>
    </source>
</evidence>
<accession>A0ABU9HX26</accession>
<comment type="caution">
    <text evidence="13">The sequence shown here is derived from an EMBL/GenBank/DDBJ whole genome shotgun (WGS) entry which is preliminary data.</text>
</comment>
<dbReference type="PANTHER" id="PTHR43622:SF1">
    <property type="entry name" value="3-DEHYDROQUINATE SYNTHASE"/>
    <property type="match status" value="1"/>
</dbReference>
<evidence type="ECO:0000256" key="10">
    <source>
        <dbReference type="NCBIfam" id="TIGR01357"/>
    </source>
</evidence>
<evidence type="ECO:0000256" key="4">
    <source>
        <dbReference type="ARBA" id="ARBA00022723"/>
    </source>
</evidence>
<dbReference type="InterPro" id="IPR050071">
    <property type="entry name" value="Dehydroquinate_synthase"/>
</dbReference>
<dbReference type="NCBIfam" id="TIGR01357">
    <property type="entry name" value="aroB"/>
    <property type="match status" value="1"/>
</dbReference>
<dbReference type="EMBL" id="JBBYHR010000004">
    <property type="protein sequence ID" value="MEL1244268.1"/>
    <property type="molecule type" value="Genomic_DNA"/>
</dbReference>
<dbReference type="InterPro" id="IPR030960">
    <property type="entry name" value="DHQS/DOIS_N"/>
</dbReference>
<evidence type="ECO:0000256" key="2">
    <source>
        <dbReference type="ARBA" id="ARBA00001941"/>
    </source>
</evidence>
<evidence type="ECO:0000259" key="11">
    <source>
        <dbReference type="Pfam" id="PF01761"/>
    </source>
</evidence>
<dbReference type="InterPro" id="IPR030963">
    <property type="entry name" value="DHQ_synth_fam"/>
</dbReference>
<evidence type="ECO:0000313" key="13">
    <source>
        <dbReference type="EMBL" id="MEL1244268.1"/>
    </source>
</evidence>
<organism evidence="13 14">
    <name type="scientific">Flavobacterium arundinis</name>
    <dbReference type="NCBI Taxonomy" id="3139143"/>
    <lineage>
        <taxon>Bacteria</taxon>
        <taxon>Pseudomonadati</taxon>
        <taxon>Bacteroidota</taxon>
        <taxon>Flavobacteriia</taxon>
        <taxon>Flavobacteriales</taxon>
        <taxon>Flavobacteriaceae</taxon>
        <taxon>Flavobacterium</taxon>
    </lineage>
</organism>
<evidence type="ECO:0000256" key="9">
    <source>
        <dbReference type="ARBA" id="ARBA00023285"/>
    </source>
</evidence>
<gene>
    <name evidence="13" type="primary">aroB</name>
    <name evidence="13" type="ORF">AAEO56_08360</name>
</gene>
<evidence type="ECO:0000256" key="3">
    <source>
        <dbReference type="ARBA" id="ARBA00003485"/>
    </source>
</evidence>
<dbReference type="GO" id="GO:0003856">
    <property type="term" value="F:3-dehydroquinate synthase activity"/>
    <property type="evidence" value="ECO:0007669"/>
    <property type="project" value="UniProtKB-EC"/>
</dbReference>
<keyword evidence="9" id="KW-0170">Cobalt</keyword>
<sequence>MQAIKTTGYTIYFNEDCYGYLQDLLASENYSGIFILADTNTSQYCLPNFLAQVATELPIEIIEIEAGEVNKSIETCIEVWHALTDLGADRKGIIINLGGGVVTDLGGFAASTFKRGMDFINVPTTLLAMVDASVGGKTGVDLGVVKNQVGIINNPIAVLIDTQFLETLPQPEMRSGLAEMLKHGLIADEKYWNNFSDLTGLTTDDLGALIHWSVEIKNTIVAQDPNEKGIRKVLNFGHTMGHAIESQFLNSATPLLHGEAVAIGMVLESYFSMAKGFISKEEYEVIKSAIISIFGTTDFTSNDIESIIALLVHDKKNERGKVQFVLLEGIGKAVINQEVENILIINAFHDFQK</sequence>
<keyword evidence="4" id="KW-0479">Metal-binding</keyword>
<evidence type="ECO:0000259" key="12">
    <source>
        <dbReference type="Pfam" id="PF24621"/>
    </source>
</evidence>
<evidence type="ECO:0000256" key="5">
    <source>
        <dbReference type="ARBA" id="ARBA00022741"/>
    </source>
</evidence>
<name>A0ABU9HX26_9FLAO</name>
<keyword evidence="7" id="KW-0520">NAD</keyword>
<dbReference type="CDD" id="cd08195">
    <property type="entry name" value="DHQS"/>
    <property type="match status" value="1"/>
</dbReference>
<keyword evidence="14" id="KW-1185">Reference proteome</keyword>
<dbReference type="SUPFAM" id="SSF56796">
    <property type="entry name" value="Dehydroquinate synthase-like"/>
    <property type="match status" value="1"/>
</dbReference>
<dbReference type="Gene3D" id="3.40.50.1970">
    <property type="match status" value="1"/>
</dbReference>
<comment type="function">
    <text evidence="3">Catalyzes the conversion of 3-deoxy-D-arabino-heptulosonate 7-phosphate (DAHP) to dehydroquinate (DHQ).</text>
</comment>
<comment type="cofactor">
    <cofactor evidence="2">
        <name>Co(2+)</name>
        <dbReference type="ChEBI" id="CHEBI:48828"/>
    </cofactor>
</comment>
<keyword evidence="5" id="KW-0547">Nucleotide-binding</keyword>
<feature type="domain" description="3-dehydroquinate synthase C-terminal" evidence="12">
    <location>
        <begin position="176"/>
        <end position="317"/>
    </location>
</feature>
<proteinExistence type="predicted"/>
<dbReference type="EC" id="4.2.3.4" evidence="10"/>
<dbReference type="Pfam" id="PF24621">
    <property type="entry name" value="DHQS_C"/>
    <property type="match status" value="1"/>
</dbReference>
<dbReference type="PANTHER" id="PTHR43622">
    <property type="entry name" value="3-DEHYDROQUINATE SYNTHASE"/>
    <property type="match status" value="1"/>
</dbReference>
<dbReference type="Proteomes" id="UP001464555">
    <property type="component" value="Unassembled WGS sequence"/>
</dbReference>
<keyword evidence="8 13" id="KW-0456">Lyase</keyword>
<dbReference type="Pfam" id="PF01761">
    <property type="entry name" value="DHQ_synthase"/>
    <property type="match status" value="1"/>
</dbReference>
<comment type="cofactor">
    <cofactor evidence="1">
        <name>NAD(+)</name>
        <dbReference type="ChEBI" id="CHEBI:57540"/>
    </cofactor>
</comment>
<dbReference type="InterPro" id="IPR056179">
    <property type="entry name" value="DHQS_C"/>
</dbReference>
<dbReference type="RefSeq" id="WP_341696586.1">
    <property type="nucleotide sequence ID" value="NZ_JBBYHR010000004.1"/>
</dbReference>
<feature type="domain" description="3-dehydroquinate synthase N-terminal" evidence="11">
    <location>
        <begin position="62"/>
        <end position="174"/>
    </location>
</feature>
<keyword evidence="6" id="KW-0862">Zinc</keyword>
<dbReference type="InterPro" id="IPR016037">
    <property type="entry name" value="DHQ_synth_AroB"/>
</dbReference>
<evidence type="ECO:0000256" key="7">
    <source>
        <dbReference type="ARBA" id="ARBA00023027"/>
    </source>
</evidence>
<dbReference type="Gene3D" id="1.20.1090.10">
    <property type="entry name" value="Dehydroquinate synthase-like - alpha domain"/>
    <property type="match status" value="1"/>
</dbReference>
<reference evidence="13 14" key="1">
    <citation type="submission" date="2024-04" db="EMBL/GenBank/DDBJ databases">
        <title>Flavobacterium sp. DGU11 16S ribosomal RNA gene Genome sequencing and assembly.</title>
        <authorList>
            <person name="Park S."/>
        </authorList>
    </citation>
    <scope>NUCLEOTIDE SEQUENCE [LARGE SCALE GENOMIC DNA]</scope>
    <source>
        <strain evidence="13 14">DGU11</strain>
    </source>
</reference>
<evidence type="ECO:0000313" key="14">
    <source>
        <dbReference type="Proteomes" id="UP001464555"/>
    </source>
</evidence>